<feature type="compositionally biased region" description="Basic and acidic residues" evidence="1">
    <location>
        <begin position="26"/>
        <end position="42"/>
    </location>
</feature>
<name>A0AAU7Q1Z4_9RICK</name>
<accession>A0AAU7Q1Z4</accession>
<evidence type="ECO:0000313" key="2">
    <source>
        <dbReference type="EMBL" id="XBS67033.1"/>
    </source>
</evidence>
<feature type="region of interest" description="Disordered" evidence="1">
    <location>
        <begin position="26"/>
        <end position="49"/>
    </location>
</feature>
<proteinExistence type="predicted"/>
<evidence type="ECO:0008006" key="3">
    <source>
        <dbReference type="Google" id="ProtNLM"/>
    </source>
</evidence>
<reference evidence="2" key="1">
    <citation type="submission" date="2024-06" db="EMBL/GenBank/DDBJ databases">
        <authorList>
            <person name="Dussert Y."/>
            <person name="Peccoud J."/>
            <person name="Pigeault R."/>
        </authorList>
    </citation>
    <scope>NUCLEOTIDE SEQUENCE</scope>
    <source>
        <strain evidence="2">WArc</strain>
    </source>
</reference>
<dbReference type="AlphaFoldDB" id="A0AAU7Q1Z4"/>
<protein>
    <recommendedName>
        <fullName evidence="3">Transposase</fullName>
    </recommendedName>
</protein>
<gene>
    <name evidence="2" type="ORF">ABLO99_07750</name>
</gene>
<organism evidence="2">
    <name type="scientific">Wolbachia endosymbiont of Armadillidium arcangelii</name>
    <dbReference type="NCBI Taxonomy" id="3158571"/>
    <lineage>
        <taxon>Bacteria</taxon>
        <taxon>Pseudomonadati</taxon>
        <taxon>Pseudomonadota</taxon>
        <taxon>Alphaproteobacteria</taxon>
        <taxon>Rickettsiales</taxon>
        <taxon>Anaplasmataceae</taxon>
        <taxon>Wolbachieae</taxon>
        <taxon>Wolbachia</taxon>
    </lineage>
</organism>
<sequence length="49" mass="5721">MEALDEGVAKRFKIGKTTLYEWKKRREKTGDFQSKKPGRVEKLPTGMHL</sequence>
<dbReference type="EMBL" id="CP157942">
    <property type="protein sequence ID" value="XBS67033.1"/>
    <property type="molecule type" value="Genomic_DNA"/>
</dbReference>
<evidence type="ECO:0000256" key="1">
    <source>
        <dbReference type="SAM" id="MobiDB-lite"/>
    </source>
</evidence>